<evidence type="ECO:0000256" key="6">
    <source>
        <dbReference type="HAMAP-Rule" id="MF_00074"/>
    </source>
</evidence>
<evidence type="ECO:0000313" key="8">
    <source>
        <dbReference type="Proteomes" id="UP000265848"/>
    </source>
</evidence>
<dbReference type="Gene3D" id="3.40.50.150">
    <property type="entry name" value="Vaccinia Virus protein VP39"/>
    <property type="match status" value="1"/>
</dbReference>
<dbReference type="GO" id="GO:0005829">
    <property type="term" value="C:cytosol"/>
    <property type="evidence" value="ECO:0007669"/>
    <property type="project" value="TreeGrafter"/>
</dbReference>
<evidence type="ECO:0000256" key="3">
    <source>
        <dbReference type="ARBA" id="ARBA00022603"/>
    </source>
</evidence>
<feature type="binding site" evidence="6">
    <location>
        <position position="49"/>
    </location>
    <ligand>
        <name>S-adenosyl-L-methionine</name>
        <dbReference type="ChEBI" id="CHEBI:59789"/>
    </ligand>
</feature>
<evidence type="ECO:0000256" key="4">
    <source>
        <dbReference type="ARBA" id="ARBA00022679"/>
    </source>
</evidence>
<dbReference type="EMBL" id="QWJJ01000002">
    <property type="protein sequence ID" value="RII40348.1"/>
    <property type="molecule type" value="Genomic_DNA"/>
</dbReference>
<comment type="similarity">
    <text evidence="6">Belongs to the methyltransferase superfamily. RNA methyltransferase RsmG family.</text>
</comment>
<dbReference type="OrthoDB" id="9808773at2"/>
<comment type="catalytic activity">
    <reaction evidence="6">
        <text>guanosine(527) in 16S rRNA + S-adenosyl-L-methionine = N(7)-methylguanosine(527) in 16S rRNA + S-adenosyl-L-homocysteine</text>
        <dbReference type="Rhea" id="RHEA:42732"/>
        <dbReference type="Rhea" id="RHEA-COMP:10209"/>
        <dbReference type="Rhea" id="RHEA-COMP:10210"/>
        <dbReference type="ChEBI" id="CHEBI:57856"/>
        <dbReference type="ChEBI" id="CHEBI:59789"/>
        <dbReference type="ChEBI" id="CHEBI:74269"/>
        <dbReference type="ChEBI" id="CHEBI:74480"/>
        <dbReference type="EC" id="2.1.1.170"/>
    </reaction>
</comment>
<keyword evidence="8" id="KW-1185">Reference proteome</keyword>
<keyword evidence="2 6" id="KW-0698">rRNA processing</keyword>
<dbReference type="PANTHER" id="PTHR31760">
    <property type="entry name" value="S-ADENOSYL-L-METHIONINE-DEPENDENT METHYLTRANSFERASES SUPERFAMILY PROTEIN"/>
    <property type="match status" value="1"/>
</dbReference>
<evidence type="ECO:0000256" key="5">
    <source>
        <dbReference type="ARBA" id="ARBA00022691"/>
    </source>
</evidence>
<dbReference type="SUPFAM" id="SSF53335">
    <property type="entry name" value="S-adenosyl-L-methionine-dependent methyltransferases"/>
    <property type="match status" value="1"/>
</dbReference>
<evidence type="ECO:0000256" key="2">
    <source>
        <dbReference type="ARBA" id="ARBA00022552"/>
    </source>
</evidence>
<keyword evidence="3 6" id="KW-0489">Methyltransferase</keyword>
<evidence type="ECO:0000313" key="7">
    <source>
        <dbReference type="EMBL" id="RII40348.1"/>
    </source>
</evidence>
<dbReference type="Pfam" id="PF02527">
    <property type="entry name" value="GidB"/>
    <property type="match status" value="1"/>
</dbReference>
<name>A0A399J4I8_9RHOB</name>
<reference evidence="7 8" key="1">
    <citation type="submission" date="2018-08" db="EMBL/GenBank/DDBJ databases">
        <title>Pseudooceanicola sediminis CY03 in the family Rhodobacteracea.</title>
        <authorList>
            <person name="Zhang Y.-J."/>
        </authorList>
    </citation>
    <scope>NUCLEOTIDE SEQUENCE [LARGE SCALE GENOMIC DNA]</scope>
    <source>
        <strain evidence="7 8">CY03</strain>
    </source>
</reference>
<dbReference type="Proteomes" id="UP000265848">
    <property type="component" value="Unassembled WGS sequence"/>
</dbReference>
<dbReference type="InterPro" id="IPR029063">
    <property type="entry name" value="SAM-dependent_MTases_sf"/>
</dbReference>
<dbReference type="InterPro" id="IPR003682">
    <property type="entry name" value="rRNA_ssu_MeTfrase_G"/>
</dbReference>
<keyword evidence="1 6" id="KW-0963">Cytoplasm</keyword>
<dbReference type="NCBIfam" id="TIGR00138">
    <property type="entry name" value="rsmG_gidB"/>
    <property type="match status" value="1"/>
</dbReference>
<proteinExistence type="inferred from homology"/>
<organism evidence="7 8">
    <name type="scientific">Pseudooceanicola sediminis</name>
    <dbReference type="NCBI Taxonomy" id="2211117"/>
    <lineage>
        <taxon>Bacteria</taxon>
        <taxon>Pseudomonadati</taxon>
        <taxon>Pseudomonadota</taxon>
        <taxon>Alphaproteobacteria</taxon>
        <taxon>Rhodobacterales</taxon>
        <taxon>Paracoccaceae</taxon>
        <taxon>Pseudooceanicola</taxon>
    </lineage>
</organism>
<comment type="function">
    <text evidence="6">Specifically methylates the N7 position of guanine in position 527 of 16S rRNA.</text>
</comment>
<feature type="binding site" evidence="6">
    <location>
        <position position="117"/>
    </location>
    <ligand>
        <name>S-adenosyl-L-methionine</name>
        <dbReference type="ChEBI" id="CHEBI:59789"/>
    </ligand>
</feature>
<keyword evidence="4 6" id="KW-0808">Transferase</keyword>
<dbReference type="HAMAP" id="MF_00074">
    <property type="entry name" value="16SrRNA_methyltr_G"/>
    <property type="match status" value="1"/>
</dbReference>
<protein>
    <recommendedName>
        <fullName evidence="6">Ribosomal RNA small subunit methyltransferase G</fullName>
        <ecNumber evidence="6">2.1.1.170</ecNumber>
    </recommendedName>
    <alternativeName>
        <fullName evidence="6">16S rRNA 7-methylguanosine methyltransferase</fullName>
        <shortName evidence="6">16S rRNA m7G methyltransferase</shortName>
    </alternativeName>
</protein>
<dbReference type="GO" id="GO:0070043">
    <property type="term" value="F:rRNA (guanine-N7-)-methyltransferase activity"/>
    <property type="evidence" value="ECO:0007669"/>
    <property type="project" value="UniProtKB-UniRule"/>
</dbReference>
<evidence type="ECO:0000256" key="1">
    <source>
        <dbReference type="ARBA" id="ARBA00022490"/>
    </source>
</evidence>
<accession>A0A399J4I8</accession>
<gene>
    <name evidence="6 7" type="primary">rsmG</name>
    <name evidence="7" type="ORF">DL237_03270</name>
</gene>
<dbReference type="PIRSF" id="PIRSF003078">
    <property type="entry name" value="GidB"/>
    <property type="match status" value="1"/>
</dbReference>
<feature type="binding site" evidence="6">
    <location>
        <position position="54"/>
    </location>
    <ligand>
        <name>S-adenosyl-L-methionine</name>
        <dbReference type="ChEBI" id="CHEBI:59789"/>
    </ligand>
</feature>
<comment type="caution">
    <text evidence="6">Lacks conserved residue(s) required for the propagation of feature annotation.</text>
</comment>
<dbReference type="PANTHER" id="PTHR31760:SF0">
    <property type="entry name" value="S-ADENOSYL-L-METHIONINE-DEPENDENT METHYLTRANSFERASES SUPERFAMILY PROTEIN"/>
    <property type="match status" value="1"/>
</dbReference>
<comment type="caution">
    <text evidence="7">The sequence shown here is derived from an EMBL/GenBank/DDBJ whole genome shotgun (WGS) entry which is preliminary data.</text>
</comment>
<sequence length="184" mass="20533">MYVDLLSRWNEKINIVSKNTIPLVWERHIADSAQLYSLAPNFSSWVDLGSGGGFPGLVVAIYASEFHPSGHVTLIESDQRKCAFLRTVAREAGLKVTVLAERIERAAPQNADILSARALTSLNGLIEFSGQHMSEDGTALFLKGARWQTELEEARQHWRFRCETHKSMTEPEAVILEIGGVERV</sequence>
<comment type="subcellular location">
    <subcellularLocation>
        <location evidence="6">Cytoplasm</location>
    </subcellularLocation>
</comment>
<dbReference type="AlphaFoldDB" id="A0A399J4I8"/>
<feature type="binding site" evidence="6">
    <location>
        <begin position="103"/>
        <end position="104"/>
    </location>
    <ligand>
        <name>S-adenosyl-L-methionine</name>
        <dbReference type="ChEBI" id="CHEBI:59789"/>
    </ligand>
</feature>
<keyword evidence="5 6" id="KW-0949">S-adenosyl-L-methionine</keyword>
<dbReference type="EC" id="2.1.1.170" evidence="6"/>